<organism evidence="1 2">
    <name type="scientific">Aspergillus brasiliensis (strain CBS 101740 / IMI 381727 / IBT 21946)</name>
    <dbReference type="NCBI Taxonomy" id="767769"/>
    <lineage>
        <taxon>Eukaryota</taxon>
        <taxon>Fungi</taxon>
        <taxon>Dikarya</taxon>
        <taxon>Ascomycota</taxon>
        <taxon>Pezizomycotina</taxon>
        <taxon>Eurotiomycetes</taxon>
        <taxon>Eurotiomycetidae</taxon>
        <taxon>Eurotiales</taxon>
        <taxon>Aspergillaceae</taxon>
        <taxon>Aspergillus</taxon>
        <taxon>Aspergillus subgen. Circumdati</taxon>
    </lineage>
</organism>
<evidence type="ECO:0000313" key="1">
    <source>
        <dbReference type="EMBL" id="OJJ73777.1"/>
    </source>
</evidence>
<gene>
    <name evidence="1" type="ORF">ASPBRDRAFT_516468</name>
</gene>
<reference evidence="2" key="1">
    <citation type="journal article" date="2017" name="Genome Biol.">
        <title>Comparative genomics reveals high biological diversity and specific adaptations in the industrially and medically important fungal genus Aspergillus.</title>
        <authorList>
            <person name="de Vries R.P."/>
            <person name="Riley R."/>
            <person name="Wiebenga A."/>
            <person name="Aguilar-Osorio G."/>
            <person name="Amillis S."/>
            <person name="Uchima C.A."/>
            <person name="Anderluh G."/>
            <person name="Asadollahi M."/>
            <person name="Askin M."/>
            <person name="Barry K."/>
            <person name="Battaglia E."/>
            <person name="Bayram O."/>
            <person name="Benocci T."/>
            <person name="Braus-Stromeyer S.A."/>
            <person name="Caldana C."/>
            <person name="Canovas D."/>
            <person name="Cerqueira G.C."/>
            <person name="Chen F."/>
            <person name="Chen W."/>
            <person name="Choi C."/>
            <person name="Clum A."/>
            <person name="Dos Santos R.A."/>
            <person name="Damasio A.R."/>
            <person name="Diallinas G."/>
            <person name="Emri T."/>
            <person name="Fekete E."/>
            <person name="Flipphi M."/>
            <person name="Freyberg S."/>
            <person name="Gallo A."/>
            <person name="Gournas C."/>
            <person name="Habgood R."/>
            <person name="Hainaut M."/>
            <person name="Harispe M.L."/>
            <person name="Henrissat B."/>
            <person name="Hilden K.S."/>
            <person name="Hope R."/>
            <person name="Hossain A."/>
            <person name="Karabika E."/>
            <person name="Karaffa L."/>
            <person name="Karanyi Z."/>
            <person name="Krasevec N."/>
            <person name="Kuo A."/>
            <person name="Kusch H."/>
            <person name="LaButti K."/>
            <person name="Lagendijk E.L."/>
            <person name="Lapidus A."/>
            <person name="Levasseur A."/>
            <person name="Lindquist E."/>
            <person name="Lipzen A."/>
            <person name="Logrieco A.F."/>
            <person name="MacCabe A."/>
            <person name="Maekelae M.R."/>
            <person name="Malavazi I."/>
            <person name="Melin P."/>
            <person name="Meyer V."/>
            <person name="Mielnichuk N."/>
            <person name="Miskei M."/>
            <person name="Molnar A.P."/>
            <person name="Mule G."/>
            <person name="Ngan C.Y."/>
            <person name="Orejas M."/>
            <person name="Orosz E."/>
            <person name="Ouedraogo J.P."/>
            <person name="Overkamp K.M."/>
            <person name="Park H.-S."/>
            <person name="Perrone G."/>
            <person name="Piumi F."/>
            <person name="Punt P.J."/>
            <person name="Ram A.F."/>
            <person name="Ramon A."/>
            <person name="Rauscher S."/>
            <person name="Record E."/>
            <person name="Riano-Pachon D.M."/>
            <person name="Robert V."/>
            <person name="Roehrig J."/>
            <person name="Ruller R."/>
            <person name="Salamov A."/>
            <person name="Salih N.S."/>
            <person name="Samson R.A."/>
            <person name="Sandor E."/>
            <person name="Sanguinetti M."/>
            <person name="Schuetze T."/>
            <person name="Sepcic K."/>
            <person name="Shelest E."/>
            <person name="Sherlock G."/>
            <person name="Sophianopoulou V."/>
            <person name="Squina F.M."/>
            <person name="Sun H."/>
            <person name="Susca A."/>
            <person name="Todd R.B."/>
            <person name="Tsang A."/>
            <person name="Unkles S.E."/>
            <person name="van de Wiele N."/>
            <person name="van Rossen-Uffink D."/>
            <person name="Oliveira J.V."/>
            <person name="Vesth T.C."/>
            <person name="Visser J."/>
            <person name="Yu J.-H."/>
            <person name="Zhou M."/>
            <person name="Andersen M.R."/>
            <person name="Archer D.B."/>
            <person name="Baker S.E."/>
            <person name="Benoit I."/>
            <person name="Brakhage A.A."/>
            <person name="Braus G.H."/>
            <person name="Fischer R."/>
            <person name="Frisvad J.C."/>
            <person name="Goldman G.H."/>
            <person name="Houbraken J."/>
            <person name="Oakley B."/>
            <person name="Pocsi I."/>
            <person name="Scazzocchio C."/>
            <person name="Seiboth B."/>
            <person name="vanKuyk P.A."/>
            <person name="Wortman J."/>
            <person name="Dyer P.S."/>
            <person name="Grigoriev I.V."/>
        </authorList>
    </citation>
    <scope>NUCLEOTIDE SEQUENCE [LARGE SCALE GENOMIC DNA]</scope>
    <source>
        <strain evidence="2">CBS 101740 / IMI 381727 / IBT 21946</strain>
    </source>
</reference>
<name>A0A1L9UQ26_ASPBC</name>
<keyword evidence="2" id="KW-1185">Reference proteome</keyword>
<dbReference type="AlphaFoldDB" id="A0A1L9UQ26"/>
<dbReference type="VEuPathDB" id="FungiDB:ASPBRDRAFT_516468"/>
<evidence type="ECO:0000313" key="2">
    <source>
        <dbReference type="Proteomes" id="UP000184499"/>
    </source>
</evidence>
<sequence length="110" mass="12121">MAFRTTTTSISSLSGATCCRGAYGFLLNSSVFLERNVVFQSMALSDEVTCTNLVDLSVPTKREPGNFDLAMHDPDYIGFKADMKGMVWFLYGHEEILPACYCSESLALLT</sequence>
<dbReference type="GeneID" id="93579256"/>
<dbReference type="RefSeq" id="XP_067481025.1">
    <property type="nucleotide sequence ID" value="XM_067626768.1"/>
</dbReference>
<accession>A0A1L9UQ26</accession>
<protein>
    <submittedName>
        <fullName evidence="1">Uncharacterized protein</fullName>
    </submittedName>
</protein>
<dbReference type="Proteomes" id="UP000184499">
    <property type="component" value="Unassembled WGS sequence"/>
</dbReference>
<proteinExistence type="predicted"/>
<dbReference type="EMBL" id="KV878682">
    <property type="protein sequence ID" value="OJJ73777.1"/>
    <property type="molecule type" value="Genomic_DNA"/>
</dbReference>